<evidence type="ECO:0000313" key="8">
    <source>
        <dbReference type="EMBL" id="MCD1655438.1"/>
    </source>
</evidence>
<dbReference type="AlphaFoldDB" id="A0AAE3JJE5"/>
<gene>
    <name evidence="8" type="ORF">K7J14_12110</name>
</gene>
<feature type="transmembrane region" description="Helical" evidence="7">
    <location>
        <begin position="92"/>
        <end position="112"/>
    </location>
</feature>
<dbReference type="GO" id="GO:0042907">
    <property type="term" value="F:xanthine transmembrane transporter activity"/>
    <property type="evidence" value="ECO:0007669"/>
    <property type="project" value="TreeGrafter"/>
</dbReference>
<feature type="transmembrane region" description="Helical" evidence="7">
    <location>
        <begin position="338"/>
        <end position="360"/>
    </location>
</feature>
<keyword evidence="6 7" id="KW-0472">Membrane</keyword>
<feature type="transmembrane region" description="Helical" evidence="7">
    <location>
        <begin position="306"/>
        <end position="326"/>
    </location>
</feature>
<evidence type="ECO:0000256" key="1">
    <source>
        <dbReference type="ARBA" id="ARBA00004141"/>
    </source>
</evidence>
<keyword evidence="4 7" id="KW-0812">Transmembrane</keyword>
<dbReference type="PANTHER" id="PTHR42810:SF2">
    <property type="entry name" value="PURINE PERMEASE C1399.01C-RELATED"/>
    <property type="match status" value="1"/>
</dbReference>
<dbReference type="InterPro" id="IPR006042">
    <property type="entry name" value="Xan_ur_permease"/>
</dbReference>
<evidence type="ECO:0000256" key="6">
    <source>
        <dbReference type="ARBA" id="ARBA00023136"/>
    </source>
</evidence>
<proteinExistence type="inferred from homology"/>
<dbReference type="EMBL" id="JAINWA010000003">
    <property type="protein sequence ID" value="MCD1655438.1"/>
    <property type="molecule type" value="Genomic_DNA"/>
</dbReference>
<feature type="transmembrane region" description="Helical" evidence="7">
    <location>
        <begin position="20"/>
        <end position="38"/>
    </location>
</feature>
<dbReference type="PROSITE" id="PS01116">
    <property type="entry name" value="XANTH_URACIL_PERMASE"/>
    <property type="match status" value="1"/>
</dbReference>
<dbReference type="Proteomes" id="UP001198163">
    <property type="component" value="Unassembled WGS sequence"/>
</dbReference>
<comment type="caution">
    <text evidence="8">The sequence shown here is derived from an EMBL/GenBank/DDBJ whole genome shotgun (WGS) entry which is preliminary data.</text>
</comment>
<feature type="transmembrane region" description="Helical" evidence="7">
    <location>
        <begin position="228"/>
        <end position="246"/>
    </location>
</feature>
<organism evidence="8 9">
    <name type="scientific">Teretinema zuelzerae</name>
    <dbReference type="NCBI Taxonomy" id="156"/>
    <lineage>
        <taxon>Bacteria</taxon>
        <taxon>Pseudomonadati</taxon>
        <taxon>Spirochaetota</taxon>
        <taxon>Spirochaetia</taxon>
        <taxon>Spirochaetales</taxon>
        <taxon>Treponemataceae</taxon>
        <taxon>Teretinema</taxon>
    </lineage>
</organism>
<feature type="transmembrane region" description="Helical" evidence="7">
    <location>
        <begin position="182"/>
        <end position="208"/>
    </location>
</feature>
<evidence type="ECO:0000256" key="5">
    <source>
        <dbReference type="ARBA" id="ARBA00022989"/>
    </source>
</evidence>
<evidence type="ECO:0000256" key="3">
    <source>
        <dbReference type="ARBA" id="ARBA00022448"/>
    </source>
</evidence>
<dbReference type="Pfam" id="PF00860">
    <property type="entry name" value="Xan_ur_permease"/>
    <property type="match status" value="1"/>
</dbReference>
<dbReference type="PANTHER" id="PTHR42810">
    <property type="entry name" value="PURINE PERMEASE C1399.01C-RELATED"/>
    <property type="match status" value="1"/>
</dbReference>
<feature type="transmembrane region" description="Helical" evidence="7">
    <location>
        <begin position="154"/>
        <end position="175"/>
    </location>
</feature>
<evidence type="ECO:0000256" key="4">
    <source>
        <dbReference type="ARBA" id="ARBA00022692"/>
    </source>
</evidence>
<comment type="subcellular location">
    <subcellularLocation>
        <location evidence="1">Membrane</location>
        <topology evidence="1">Multi-pass membrane protein</topology>
    </subcellularLocation>
</comment>
<accession>A0AAE3JJE5</accession>
<keyword evidence="3" id="KW-0813">Transport</keyword>
<keyword evidence="9" id="KW-1185">Reference proteome</keyword>
<dbReference type="InterPro" id="IPR006043">
    <property type="entry name" value="NCS2"/>
</dbReference>
<evidence type="ECO:0000256" key="7">
    <source>
        <dbReference type="SAM" id="Phobius"/>
    </source>
</evidence>
<feature type="transmembrane region" description="Helical" evidence="7">
    <location>
        <begin position="124"/>
        <end position="142"/>
    </location>
</feature>
<dbReference type="RefSeq" id="WP_230756616.1">
    <property type="nucleotide sequence ID" value="NZ_JAINWA010000003.1"/>
</dbReference>
<sequence length="428" mass="44729">MSHQIIGVNERPPLKKWIPLSFQHVFAMFGATVLVPMLTGLSPSAALFAAGSGTLLYILITGAQVPAFLGSSFAFITPIITITAAFGGAYALGGAVVAGLFYAVVAGIIKLTGTSWLDRVMPPVVIGSVIIVIGLNLAPTAMGMAMNDSAGNYSLVHFSIAGFTLAVAIVANIFFKGFFNVIPILLGLVAGYLFTLVMGAFFPAYHLINFDVVAKAAWFSLPTFQMPKFNAMASLTFIIVSLATICEHLGDIMVTSRVVGADFYKKPGLHRTLLGDGLATAWAAFWGGPPNTTYGENIGVMAITRVYSVWVIGGAAVVAVLLSLVTKVGAVIQTIPTPVMGGISMLLFGIIASSGLRTIAESGVDFKCKRNLTITSVILVIGIGGGKLAFPIGQGLQFQLAGVALATVVGILLNLILPKTLDSKVQED</sequence>
<comment type="similarity">
    <text evidence="2">Belongs to the nucleobase:cation symporter-2 (NCS2) (TC 2.A.40) family.</text>
</comment>
<dbReference type="GO" id="GO:0005886">
    <property type="term" value="C:plasma membrane"/>
    <property type="evidence" value="ECO:0007669"/>
    <property type="project" value="UniProtKB-ARBA"/>
</dbReference>
<protein>
    <submittedName>
        <fullName evidence="8">NCS2 family nucleobase:cation symporter</fullName>
    </submittedName>
</protein>
<evidence type="ECO:0000256" key="2">
    <source>
        <dbReference type="ARBA" id="ARBA00008821"/>
    </source>
</evidence>
<keyword evidence="5 7" id="KW-1133">Transmembrane helix</keyword>
<name>A0AAE3JJE5_9SPIR</name>
<dbReference type="NCBIfam" id="TIGR00801">
    <property type="entry name" value="ncs2"/>
    <property type="match status" value="1"/>
</dbReference>
<reference evidence="8" key="1">
    <citation type="submission" date="2021-08" db="EMBL/GenBank/DDBJ databases">
        <title>Comparative analyses of Brucepasteria parasyntrophica and Teretinema zuelzerae.</title>
        <authorList>
            <person name="Song Y."/>
            <person name="Brune A."/>
        </authorList>
    </citation>
    <scope>NUCLEOTIDE SEQUENCE</scope>
    <source>
        <strain evidence="8">DSM 1903</strain>
    </source>
</reference>
<feature type="transmembrane region" description="Helical" evidence="7">
    <location>
        <begin position="396"/>
        <end position="417"/>
    </location>
</feature>
<evidence type="ECO:0000313" key="9">
    <source>
        <dbReference type="Proteomes" id="UP001198163"/>
    </source>
</evidence>
<feature type="transmembrane region" description="Helical" evidence="7">
    <location>
        <begin position="372"/>
        <end position="390"/>
    </location>
</feature>